<evidence type="ECO:0000259" key="5">
    <source>
        <dbReference type="PROSITE" id="PS51253"/>
    </source>
</evidence>
<evidence type="ECO:0000256" key="1">
    <source>
        <dbReference type="ARBA" id="ARBA00004123"/>
    </source>
</evidence>
<dbReference type="InterPro" id="IPR007889">
    <property type="entry name" value="HTH_Psq"/>
</dbReference>
<dbReference type="EMBL" id="CAJVPL010003932">
    <property type="protein sequence ID" value="CAG8640808.1"/>
    <property type="molecule type" value="Genomic_DNA"/>
</dbReference>
<dbReference type="InterPro" id="IPR006600">
    <property type="entry name" value="HTH_CenpB_DNA-bd_dom"/>
</dbReference>
<dbReference type="Pfam" id="PF04218">
    <property type="entry name" value="CENP-B_N"/>
    <property type="match status" value="1"/>
</dbReference>
<feature type="domain" description="HTH CENPB-type" evidence="5">
    <location>
        <begin position="101"/>
        <end position="175"/>
    </location>
</feature>
<dbReference type="Pfam" id="PF03221">
    <property type="entry name" value="HTH_Tnp_Tc5"/>
    <property type="match status" value="1"/>
</dbReference>
<dbReference type="GO" id="GO:0003677">
    <property type="term" value="F:DNA binding"/>
    <property type="evidence" value="ECO:0007669"/>
    <property type="project" value="UniProtKB-KW"/>
</dbReference>
<dbReference type="InterPro" id="IPR036397">
    <property type="entry name" value="RNaseH_sf"/>
</dbReference>
<keyword evidence="7" id="KW-1185">Reference proteome</keyword>
<dbReference type="Gene3D" id="1.10.10.60">
    <property type="entry name" value="Homeodomain-like"/>
    <property type="match status" value="2"/>
</dbReference>
<organism evidence="6 7">
    <name type="scientific">Ambispora gerdemannii</name>
    <dbReference type="NCBI Taxonomy" id="144530"/>
    <lineage>
        <taxon>Eukaryota</taxon>
        <taxon>Fungi</taxon>
        <taxon>Fungi incertae sedis</taxon>
        <taxon>Mucoromycota</taxon>
        <taxon>Glomeromycotina</taxon>
        <taxon>Glomeromycetes</taxon>
        <taxon>Archaeosporales</taxon>
        <taxon>Ambisporaceae</taxon>
        <taxon>Ambispora</taxon>
    </lineage>
</organism>
<dbReference type="Pfam" id="PF03184">
    <property type="entry name" value="DDE_1"/>
    <property type="match status" value="1"/>
</dbReference>
<keyword evidence="3" id="KW-0539">Nucleus</keyword>
<evidence type="ECO:0000256" key="4">
    <source>
        <dbReference type="SAM" id="MobiDB-lite"/>
    </source>
</evidence>
<dbReference type="PROSITE" id="PS51253">
    <property type="entry name" value="HTH_CENPB"/>
    <property type="match status" value="1"/>
</dbReference>
<dbReference type="InterPro" id="IPR009057">
    <property type="entry name" value="Homeodomain-like_sf"/>
</dbReference>
<feature type="region of interest" description="Disordered" evidence="4">
    <location>
        <begin position="1"/>
        <end position="43"/>
    </location>
</feature>
<comment type="subcellular location">
    <subcellularLocation>
        <location evidence="1">Nucleus</location>
    </subcellularLocation>
</comment>
<dbReference type="SUPFAM" id="SSF46689">
    <property type="entry name" value="Homeodomain-like"/>
    <property type="match status" value="2"/>
</dbReference>
<dbReference type="SMART" id="SM00674">
    <property type="entry name" value="CENPB"/>
    <property type="match status" value="1"/>
</dbReference>
<reference evidence="6" key="1">
    <citation type="submission" date="2021-06" db="EMBL/GenBank/DDBJ databases">
        <authorList>
            <person name="Kallberg Y."/>
            <person name="Tangrot J."/>
            <person name="Rosling A."/>
        </authorList>
    </citation>
    <scope>NUCLEOTIDE SEQUENCE</scope>
    <source>
        <strain evidence="6">MT106</strain>
    </source>
</reference>
<dbReference type="AlphaFoldDB" id="A0A9N9DJ97"/>
<dbReference type="Proteomes" id="UP000789831">
    <property type="component" value="Unassembled WGS sequence"/>
</dbReference>
<evidence type="ECO:0000313" key="6">
    <source>
        <dbReference type="EMBL" id="CAG8640808.1"/>
    </source>
</evidence>
<dbReference type="OrthoDB" id="2434532at2759"/>
<keyword evidence="2" id="KW-0238">DNA-binding</keyword>
<evidence type="ECO:0000256" key="2">
    <source>
        <dbReference type="ARBA" id="ARBA00023125"/>
    </source>
</evidence>
<name>A0A9N9DJ97_9GLOM</name>
<comment type="caution">
    <text evidence="6">The sequence shown here is derived from an EMBL/GenBank/DDBJ whole genome shotgun (WGS) entry which is preliminary data.</text>
</comment>
<dbReference type="InterPro" id="IPR050863">
    <property type="entry name" value="CenT-Element_Derived"/>
</dbReference>
<protein>
    <submittedName>
        <fullName evidence="6">3557_t:CDS:1</fullName>
    </submittedName>
</protein>
<dbReference type="PANTHER" id="PTHR19303:SF73">
    <property type="entry name" value="PROTEIN PDC2"/>
    <property type="match status" value="1"/>
</dbReference>
<dbReference type="PANTHER" id="PTHR19303">
    <property type="entry name" value="TRANSPOSON"/>
    <property type="match status" value="1"/>
</dbReference>
<gene>
    <name evidence="6" type="ORF">AGERDE_LOCUS10970</name>
</gene>
<proteinExistence type="predicted"/>
<dbReference type="InterPro" id="IPR004875">
    <property type="entry name" value="DDE_SF_endonuclease_dom"/>
</dbReference>
<sequence>MSTTFQESSRSREHSPPSSEVSDTEKPTKRSRKDKGKAQVNSRRKTLTFQEKLDICIDKKRNKLKNTDIVRKYNLSPSTVSDIIRGEEKWRKLVFSDGLEEAKRGPKSYFPEIEEGVSMWCEQAILDGVTFNGTILQNKAKKIADLLEIDESKFSATSDGWLRRFKERNNLHVYKRKADLDSIDYAQIPVHREELQKLLQEYDSNNIFNCDETALYWKLEPSHTLAHNPILGKKKPKGRITLMLTCNVTGTEKLPLLFIHKSENPRPLKGIEKSSLPVWYYWNAKAWMMQSVFGHYLRRLDNMMRKANRKIILLADNATSHKTEAIIKKLTNVKVHFLPPNTTSVLQPLDQGIIYNLKAHYRSILCENRIEEYDALRSRLSQQQYLKPTPMDSLPALTILDAINFSSKAWNRVTQTTIQSSWMKAKILPATINLEMATINEENTEFEITTLINKLPIEDENISVHDFIDFESVTMSNNNDIEDEEFSLKEIVSAIRGEDINEEEEERVISEKKVTSSRTILGLDDFVLFCHQEDLGVDAQFYDQLKWLRNRIVEKRQIATGSTMIGYYAPKNTEDVSDWITLLPGYSIYTAAARND</sequence>
<evidence type="ECO:0000256" key="3">
    <source>
        <dbReference type="ARBA" id="ARBA00023242"/>
    </source>
</evidence>
<dbReference type="GO" id="GO:0005634">
    <property type="term" value="C:nucleus"/>
    <property type="evidence" value="ECO:0007669"/>
    <property type="project" value="UniProtKB-SubCell"/>
</dbReference>
<dbReference type="Gene3D" id="3.30.420.10">
    <property type="entry name" value="Ribonuclease H-like superfamily/Ribonuclease H"/>
    <property type="match status" value="1"/>
</dbReference>
<evidence type="ECO:0000313" key="7">
    <source>
        <dbReference type="Proteomes" id="UP000789831"/>
    </source>
</evidence>
<accession>A0A9N9DJ97</accession>